<dbReference type="SMR" id="G4Z805"/>
<proteinExistence type="predicted"/>
<sequence>MVCARVYSDAALHAALLLTGAVFVWFWLADHIRGRVWVLLVLLWAMFHLWRLIRSRSKADELVEPPEQEEEEDKAFQIEEARMQAWRSPAGAEVAARVIRNDELFRLIMTFKRGLPNLVLEFERASMDDWFDLLEPQDECPELGMLPKLAIWKNNFRVFRMLQDLQEFSYYRRDPTLNFGDVRRFAAVNGRLDVLGYLHLYGESAPSSQWDPHLLNEAIYAGQLRVRSSAAGNLELLKFLHEEIKQGFTTGAMNLAAERGRLDIVRFLHENRTEGCTVRAMDGAARNGHLEVVKFLHENRTEGCAMNAMDAMDAAAQLNRINIVEFLRIYRHEGCSEWAMAEAAANGHMDMPMATAGTAATATATAATTTATAATATATAATATATAATDRTAPTGTATPTTTDLPLAQAAAKRPAATKPIQATKAAPETLRPSSPRTAVAPAKVARAPRAASKATRCGAAAKCKAMTSRAPSKPTKKATVTPADLPENTAEDVPEEAMDVAETPNHGVPETAVVTEDAAEPGVTEGQSTARCVPEMASAVPLDDVDLDSFLMHSGVIGSSPMLIRMTSMLKKTIGPSCSTRMLEVATKPLRGVKHGL</sequence>
<name>G4Z805_PHYSP</name>
<dbReference type="PANTHER" id="PTHR46586:SF4">
    <property type="match status" value="1"/>
</dbReference>
<dbReference type="AlphaFoldDB" id="G4Z805"/>
<dbReference type="InterPro" id="IPR036770">
    <property type="entry name" value="Ankyrin_rpt-contain_sf"/>
</dbReference>
<dbReference type="GeneID" id="20645681"/>
<dbReference type="RefSeq" id="XP_009522377.1">
    <property type="nucleotide sequence ID" value="XM_009524082.1"/>
</dbReference>
<dbReference type="KEGG" id="psoj:PHYSODRAFT_327853"/>
<dbReference type="Proteomes" id="UP000002640">
    <property type="component" value="Unassembled WGS sequence"/>
</dbReference>
<evidence type="ECO:0000313" key="3">
    <source>
        <dbReference type="EMBL" id="EGZ19660.1"/>
    </source>
</evidence>
<feature type="compositionally biased region" description="Low complexity" evidence="1">
    <location>
        <begin position="437"/>
        <end position="457"/>
    </location>
</feature>
<dbReference type="SUPFAM" id="SSF140860">
    <property type="entry name" value="Pseudo ankyrin repeat-like"/>
    <property type="match status" value="1"/>
</dbReference>
<dbReference type="Gene3D" id="1.25.40.20">
    <property type="entry name" value="Ankyrin repeat-containing domain"/>
    <property type="match status" value="1"/>
</dbReference>
<feature type="transmembrane region" description="Helical" evidence="2">
    <location>
        <begin position="36"/>
        <end position="53"/>
    </location>
</feature>
<keyword evidence="4" id="KW-1185">Reference proteome</keyword>
<keyword evidence="2" id="KW-1133">Transmembrane helix</keyword>
<protein>
    <submittedName>
        <fullName evidence="3">Uncharacterized protein</fullName>
    </submittedName>
</protein>
<dbReference type="EMBL" id="JH159153">
    <property type="protein sequence ID" value="EGZ19660.1"/>
    <property type="molecule type" value="Genomic_DNA"/>
</dbReference>
<feature type="region of interest" description="Disordered" evidence="1">
    <location>
        <begin position="382"/>
        <end position="494"/>
    </location>
</feature>
<dbReference type="InterPro" id="IPR052050">
    <property type="entry name" value="SecEffector_AnkRepeat"/>
</dbReference>
<keyword evidence="2" id="KW-0472">Membrane</keyword>
<evidence type="ECO:0000313" key="4">
    <source>
        <dbReference type="Proteomes" id="UP000002640"/>
    </source>
</evidence>
<feature type="transmembrane region" description="Helical" evidence="2">
    <location>
        <begin position="12"/>
        <end position="29"/>
    </location>
</feature>
<accession>G4Z805</accession>
<reference evidence="3 4" key="1">
    <citation type="journal article" date="2006" name="Science">
        <title>Phytophthora genome sequences uncover evolutionary origins and mechanisms of pathogenesis.</title>
        <authorList>
            <person name="Tyler B.M."/>
            <person name="Tripathy S."/>
            <person name="Zhang X."/>
            <person name="Dehal P."/>
            <person name="Jiang R.H."/>
            <person name="Aerts A."/>
            <person name="Arredondo F.D."/>
            <person name="Baxter L."/>
            <person name="Bensasson D."/>
            <person name="Beynon J.L."/>
            <person name="Chapman J."/>
            <person name="Damasceno C.M."/>
            <person name="Dorrance A.E."/>
            <person name="Dou D."/>
            <person name="Dickerman A.W."/>
            <person name="Dubchak I.L."/>
            <person name="Garbelotto M."/>
            <person name="Gijzen M."/>
            <person name="Gordon S.G."/>
            <person name="Govers F."/>
            <person name="Grunwald N.J."/>
            <person name="Huang W."/>
            <person name="Ivors K.L."/>
            <person name="Jones R.W."/>
            <person name="Kamoun S."/>
            <person name="Krampis K."/>
            <person name="Lamour K.H."/>
            <person name="Lee M.K."/>
            <person name="McDonald W.H."/>
            <person name="Medina M."/>
            <person name="Meijer H.J."/>
            <person name="Nordberg E.K."/>
            <person name="Maclean D.J."/>
            <person name="Ospina-Giraldo M.D."/>
            <person name="Morris P.F."/>
            <person name="Phuntumart V."/>
            <person name="Putnam N.H."/>
            <person name="Rash S."/>
            <person name="Rose J.K."/>
            <person name="Sakihama Y."/>
            <person name="Salamov A.A."/>
            <person name="Savidor A."/>
            <person name="Scheuring C.F."/>
            <person name="Smith B.M."/>
            <person name="Sobral B.W."/>
            <person name="Terry A."/>
            <person name="Torto-Alalibo T.A."/>
            <person name="Win J."/>
            <person name="Xu Z."/>
            <person name="Zhang H."/>
            <person name="Grigoriev I.V."/>
            <person name="Rokhsar D.S."/>
            <person name="Boore J.L."/>
        </authorList>
    </citation>
    <scope>NUCLEOTIDE SEQUENCE [LARGE SCALE GENOMIC DNA]</scope>
    <source>
        <strain evidence="3 4">P6497</strain>
    </source>
</reference>
<keyword evidence="2" id="KW-0812">Transmembrane</keyword>
<gene>
    <name evidence="3" type="ORF">PHYSODRAFT_327853</name>
</gene>
<organism evidence="3 4">
    <name type="scientific">Phytophthora sojae (strain P6497)</name>
    <name type="common">Soybean stem and root rot agent</name>
    <name type="synonym">Phytophthora megasperma f. sp. glycines</name>
    <dbReference type="NCBI Taxonomy" id="1094619"/>
    <lineage>
        <taxon>Eukaryota</taxon>
        <taxon>Sar</taxon>
        <taxon>Stramenopiles</taxon>
        <taxon>Oomycota</taxon>
        <taxon>Peronosporomycetes</taxon>
        <taxon>Peronosporales</taxon>
        <taxon>Peronosporaceae</taxon>
        <taxon>Phytophthora</taxon>
    </lineage>
</organism>
<evidence type="ECO:0000256" key="1">
    <source>
        <dbReference type="SAM" id="MobiDB-lite"/>
    </source>
</evidence>
<feature type="compositionally biased region" description="Low complexity" evidence="1">
    <location>
        <begin position="382"/>
        <end position="417"/>
    </location>
</feature>
<dbReference type="InterPro" id="IPR002110">
    <property type="entry name" value="Ankyrin_rpt"/>
</dbReference>
<dbReference type="PANTHER" id="PTHR46586">
    <property type="entry name" value="ANKYRIN REPEAT-CONTAINING PROTEIN"/>
    <property type="match status" value="1"/>
</dbReference>
<dbReference type="InParanoid" id="G4Z805"/>
<dbReference type="Pfam" id="PF12796">
    <property type="entry name" value="Ank_2"/>
    <property type="match status" value="1"/>
</dbReference>
<evidence type="ECO:0000256" key="2">
    <source>
        <dbReference type="SAM" id="Phobius"/>
    </source>
</evidence>